<dbReference type="OrthoDB" id="3365698at2759"/>
<evidence type="ECO:0000313" key="1">
    <source>
        <dbReference type="EMBL" id="KAF7345525.1"/>
    </source>
</evidence>
<accession>A0A8H6XPF2</accession>
<comment type="caution">
    <text evidence="1">The sequence shown here is derived from an EMBL/GenBank/DDBJ whole genome shotgun (WGS) entry which is preliminary data.</text>
</comment>
<keyword evidence="2" id="KW-1185">Reference proteome</keyword>
<gene>
    <name evidence="1" type="ORF">MVEN_01571100</name>
</gene>
<organism evidence="1 2">
    <name type="scientific">Mycena venus</name>
    <dbReference type="NCBI Taxonomy" id="2733690"/>
    <lineage>
        <taxon>Eukaryota</taxon>
        <taxon>Fungi</taxon>
        <taxon>Dikarya</taxon>
        <taxon>Basidiomycota</taxon>
        <taxon>Agaricomycotina</taxon>
        <taxon>Agaricomycetes</taxon>
        <taxon>Agaricomycetidae</taxon>
        <taxon>Agaricales</taxon>
        <taxon>Marasmiineae</taxon>
        <taxon>Mycenaceae</taxon>
        <taxon>Mycena</taxon>
    </lineage>
</organism>
<dbReference type="Proteomes" id="UP000620124">
    <property type="component" value="Unassembled WGS sequence"/>
</dbReference>
<sequence>MACGTRHYTLLNSNEPPDDSEMTMIHSVVMDTDARLACIDADMANPHEKLKQLEEERESLSSYRTRNKAILSPLRRMPSEILGEIFWWTLPSIGYRINAAGFDTAQSPWLLTRISSRWRAICVSTPSFWSRVAIDYSITDNHSLYSRSLAETQLQRAQKLKIHFYGCEANDSHPQIQMFQLLLQYSSCWEELSLGLTAKLVPLLPAVRDRVQSLTRLWIQWFSPESQSAVQSIDCFKSASSLVDFSAYNEYRFIPIAYPTNQLRRYQLDCPWEIHKGILKLAPNLVEVRIAISFDVEPWPDVRETIDLPYLRRLYVSYPEVLDYLRAPALEGLALWVGKDADNFLPNVESFLDRSACSVRRFSLRGFPDAHTTTKMLEKIPSITELAITIEYSDASEGVDRLVSALTVSHGPGSTTVAPQLRLLLFGCERHSRIDYTAYLEMLKSRWTAEDCALNAATLATEGPGPDSTKLHDLRALRREGLDLFLVKRLKAVDEMDGWVYSTTWYH</sequence>
<evidence type="ECO:0000313" key="2">
    <source>
        <dbReference type="Proteomes" id="UP000620124"/>
    </source>
</evidence>
<dbReference type="EMBL" id="JACAZI010000013">
    <property type="protein sequence ID" value="KAF7345525.1"/>
    <property type="molecule type" value="Genomic_DNA"/>
</dbReference>
<dbReference type="AlphaFoldDB" id="A0A8H6XPF2"/>
<proteinExistence type="predicted"/>
<reference evidence="1" key="1">
    <citation type="submission" date="2020-05" db="EMBL/GenBank/DDBJ databases">
        <title>Mycena genomes resolve the evolution of fungal bioluminescence.</title>
        <authorList>
            <person name="Tsai I.J."/>
        </authorList>
    </citation>
    <scope>NUCLEOTIDE SEQUENCE</scope>
    <source>
        <strain evidence="1">CCC161011</strain>
    </source>
</reference>
<name>A0A8H6XPF2_9AGAR</name>
<protein>
    <submittedName>
        <fullName evidence="1">F-box domain-containing protein</fullName>
    </submittedName>
</protein>